<proteinExistence type="predicted"/>
<keyword evidence="3" id="KW-0864">Zinc transport</keyword>
<feature type="transmembrane region" description="Helical" evidence="6">
    <location>
        <begin position="30"/>
        <end position="49"/>
    </location>
</feature>
<keyword evidence="2" id="KW-1003">Cell membrane</keyword>
<keyword evidence="6" id="KW-0812">Transmembrane</keyword>
<keyword evidence="3" id="KW-0813">Transport</keyword>
<accession>A0ABQ9UC04</accession>
<comment type="catalytic activity">
    <reaction evidence="5">
        <text>Zn(2+)(in) = Zn(2+)(out)</text>
        <dbReference type="Rhea" id="RHEA:29351"/>
        <dbReference type="ChEBI" id="CHEBI:29105"/>
    </reaction>
</comment>
<organism evidence="7 8">
    <name type="scientific">Saguinus oedipus</name>
    <name type="common">Cotton-top tamarin</name>
    <name type="synonym">Oedipomidas oedipus</name>
    <dbReference type="NCBI Taxonomy" id="9490"/>
    <lineage>
        <taxon>Eukaryota</taxon>
        <taxon>Metazoa</taxon>
        <taxon>Chordata</taxon>
        <taxon>Craniata</taxon>
        <taxon>Vertebrata</taxon>
        <taxon>Euteleostomi</taxon>
        <taxon>Mammalia</taxon>
        <taxon>Eutheria</taxon>
        <taxon>Euarchontoglires</taxon>
        <taxon>Primates</taxon>
        <taxon>Haplorrhini</taxon>
        <taxon>Platyrrhini</taxon>
        <taxon>Cebidae</taxon>
        <taxon>Callitrichinae</taxon>
        <taxon>Saguinus</taxon>
    </lineage>
</organism>
<comment type="caution">
    <text evidence="7">The sequence shown here is derived from an EMBL/GenBank/DDBJ whole genome shotgun (WGS) entry which is preliminary data.</text>
</comment>
<evidence type="ECO:0000256" key="2">
    <source>
        <dbReference type="ARBA" id="ARBA00022475"/>
    </source>
</evidence>
<dbReference type="PANTHER" id="PTHR12191:SF22">
    <property type="entry name" value="ZINC TRANSPORTER ZIP6"/>
    <property type="match status" value="1"/>
</dbReference>
<dbReference type="EMBL" id="JASSZA010000014">
    <property type="protein sequence ID" value="KAK2094446.1"/>
    <property type="molecule type" value="Genomic_DNA"/>
</dbReference>
<name>A0ABQ9UC04_SAGOE</name>
<comment type="subcellular location">
    <subcellularLocation>
        <location evidence="1">Cell membrane</location>
        <topology evidence="1">Multi-pass membrane protein</topology>
    </subcellularLocation>
</comment>
<keyword evidence="4" id="KW-0406">Ion transport</keyword>
<evidence type="ECO:0000256" key="3">
    <source>
        <dbReference type="ARBA" id="ARBA00022906"/>
    </source>
</evidence>
<keyword evidence="3" id="KW-0862">Zinc</keyword>
<gene>
    <name evidence="7" type="ORF">P7K49_028184</name>
</gene>
<evidence type="ECO:0000256" key="1">
    <source>
        <dbReference type="ARBA" id="ARBA00004651"/>
    </source>
</evidence>
<evidence type="ECO:0000256" key="5">
    <source>
        <dbReference type="ARBA" id="ARBA00034634"/>
    </source>
</evidence>
<keyword evidence="6" id="KW-1133">Transmembrane helix</keyword>
<protein>
    <submittedName>
        <fullName evidence="7">Uncharacterized protein</fullName>
    </submittedName>
</protein>
<dbReference type="PANTHER" id="PTHR12191">
    <property type="entry name" value="SOLUTE CARRIER FAMILY 39"/>
    <property type="match status" value="1"/>
</dbReference>
<sequence length="71" mass="8217">MEMKRGPLFSHLSSQNIEESAYFDSTWKGLTALGGLYFMFLVEHVLTLIKQFKDKKKKDSLCDTQAPLFKQ</sequence>
<evidence type="ECO:0000313" key="7">
    <source>
        <dbReference type="EMBL" id="KAK2094446.1"/>
    </source>
</evidence>
<dbReference type="InterPro" id="IPR050799">
    <property type="entry name" value="ZIP_Transporter"/>
</dbReference>
<keyword evidence="6" id="KW-0472">Membrane</keyword>
<keyword evidence="8" id="KW-1185">Reference proteome</keyword>
<evidence type="ECO:0000256" key="6">
    <source>
        <dbReference type="SAM" id="Phobius"/>
    </source>
</evidence>
<reference evidence="7 8" key="1">
    <citation type="submission" date="2023-05" db="EMBL/GenBank/DDBJ databases">
        <title>B98-5 Cell Line De Novo Hybrid Assembly: An Optical Mapping Approach.</title>
        <authorList>
            <person name="Kananen K."/>
            <person name="Auerbach J.A."/>
            <person name="Kautto E."/>
            <person name="Blachly J.S."/>
        </authorList>
    </citation>
    <scope>NUCLEOTIDE SEQUENCE [LARGE SCALE GENOMIC DNA]</scope>
    <source>
        <strain evidence="7">B95-8</strain>
        <tissue evidence="7">Cell line</tissue>
    </source>
</reference>
<dbReference type="Proteomes" id="UP001266305">
    <property type="component" value="Unassembled WGS sequence"/>
</dbReference>
<evidence type="ECO:0000256" key="4">
    <source>
        <dbReference type="ARBA" id="ARBA00023065"/>
    </source>
</evidence>
<evidence type="ECO:0000313" key="8">
    <source>
        <dbReference type="Proteomes" id="UP001266305"/>
    </source>
</evidence>